<dbReference type="Proteomes" id="UP000310553">
    <property type="component" value="Plasmid pUW386"/>
</dbReference>
<dbReference type="InterPro" id="IPR045186">
    <property type="entry name" value="Indole-3-glycerol_P_synth"/>
</dbReference>
<gene>
    <name evidence="8 10" type="primary">trpC</name>
    <name evidence="10" type="ORF">E7Z57_18215</name>
</gene>
<organism evidence="10 11">
    <name type="scientific">Ralstonia solanacearum</name>
    <name type="common">Pseudomonas solanacearum</name>
    <dbReference type="NCBI Taxonomy" id="305"/>
    <lineage>
        <taxon>Bacteria</taxon>
        <taxon>Pseudomonadati</taxon>
        <taxon>Pseudomonadota</taxon>
        <taxon>Betaproteobacteria</taxon>
        <taxon>Burkholderiales</taxon>
        <taxon>Burkholderiaceae</taxon>
        <taxon>Ralstonia</taxon>
        <taxon>Ralstonia solanacearum species complex</taxon>
    </lineage>
</organism>
<evidence type="ECO:0000256" key="3">
    <source>
        <dbReference type="ARBA" id="ARBA00022605"/>
    </source>
</evidence>
<dbReference type="InterPro" id="IPR013798">
    <property type="entry name" value="Indole-3-glycerol_P_synth_dom"/>
</dbReference>
<dbReference type="GO" id="GO:0004425">
    <property type="term" value="F:indole-3-glycerol-phosphate synthase activity"/>
    <property type="evidence" value="ECO:0007669"/>
    <property type="project" value="UniProtKB-UniRule"/>
</dbReference>
<feature type="domain" description="Indole-3-glycerol phosphate synthase" evidence="9">
    <location>
        <begin position="4"/>
        <end position="258"/>
    </location>
</feature>
<evidence type="ECO:0000256" key="5">
    <source>
        <dbReference type="ARBA" id="ARBA00022822"/>
    </source>
</evidence>
<evidence type="ECO:0000259" key="9">
    <source>
        <dbReference type="Pfam" id="PF00218"/>
    </source>
</evidence>
<evidence type="ECO:0000256" key="4">
    <source>
        <dbReference type="ARBA" id="ARBA00022793"/>
    </source>
</evidence>
<dbReference type="GO" id="GO:0000162">
    <property type="term" value="P:L-tryptophan biosynthetic process"/>
    <property type="evidence" value="ECO:0007669"/>
    <property type="project" value="UniProtKB-UniRule"/>
</dbReference>
<dbReference type="InterPro" id="IPR011060">
    <property type="entry name" value="RibuloseP-bd_barrel"/>
</dbReference>
<dbReference type="Gene3D" id="3.20.20.70">
    <property type="entry name" value="Aldolase class I"/>
    <property type="match status" value="1"/>
</dbReference>
<comment type="catalytic activity">
    <reaction evidence="1 8">
        <text>1-(2-carboxyphenylamino)-1-deoxy-D-ribulose 5-phosphate + H(+) = (1S,2R)-1-C-(indol-3-yl)glycerol 3-phosphate + CO2 + H2O</text>
        <dbReference type="Rhea" id="RHEA:23476"/>
        <dbReference type="ChEBI" id="CHEBI:15377"/>
        <dbReference type="ChEBI" id="CHEBI:15378"/>
        <dbReference type="ChEBI" id="CHEBI:16526"/>
        <dbReference type="ChEBI" id="CHEBI:58613"/>
        <dbReference type="ChEBI" id="CHEBI:58866"/>
        <dbReference type="EC" id="4.1.1.48"/>
    </reaction>
</comment>
<evidence type="ECO:0000256" key="8">
    <source>
        <dbReference type="HAMAP-Rule" id="MF_00134"/>
    </source>
</evidence>
<dbReference type="AlphaFoldDB" id="A0AA92EHC7"/>
<geneLocation type="plasmid" evidence="11">
    <name>puw386</name>
</geneLocation>
<dbReference type="InterPro" id="IPR001468">
    <property type="entry name" value="Indole-3-GlycerolPSynthase_CS"/>
</dbReference>
<evidence type="ECO:0000313" key="11">
    <source>
        <dbReference type="Proteomes" id="UP000310553"/>
    </source>
</evidence>
<evidence type="ECO:0000256" key="2">
    <source>
        <dbReference type="ARBA" id="ARBA00004696"/>
    </source>
</evidence>
<accession>A0AA92EHC7</accession>
<dbReference type="CDD" id="cd00331">
    <property type="entry name" value="IGPS"/>
    <property type="match status" value="1"/>
</dbReference>
<evidence type="ECO:0000256" key="1">
    <source>
        <dbReference type="ARBA" id="ARBA00001633"/>
    </source>
</evidence>
<keyword evidence="6 8" id="KW-0057">Aromatic amino acid biosynthesis</keyword>
<protein>
    <recommendedName>
        <fullName evidence="8">Indole-3-glycerol phosphate synthase</fullName>
        <shortName evidence="8">IGPS</shortName>
        <ecNumber evidence="8">4.1.1.48</ecNumber>
    </recommendedName>
</protein>
<dbReference type="NCBIfam" id="NF001373">
    <property type="entry name" value="PRK00278.1-6"/>
    <property type="match status" value="1"/>
</dbReference>
<dbReference type="EMBL" id="CP039340">
    <property type="protein sequence ID" value="QCX51058.1"/>
    <property type="molecule type" value="Genomic_DNA"/>
</dbReference>
<sequence>MGILDAIKLGKEKEVAHAKTVRKLSGLEQAIQQQPPPRDFVGAIAERAGNGTVALIAEIKKASPSKGLIRSDFQVADIAEAYRDGGAACLSVLTDQAFFQGKPADLELAKAVSGLPVLRKDFMIDPYQVHEARAMGADGILLILAMLDHGQAIELEAAAQALGMGVLIEIHDEPELERAMAMQSRLIGINNRDLTTFTADLTTSERLASKVDRNRIVISESGIGGHGDVIRLMEAGIHGFLIGELLLRARHIESATREIAQARLHASP</sequence>
<evidence type="ECO:0000256" key="7">
    <source>
        <dbReference type="ARBA" id="ARBA00023239"/>
    </source>
</evidence>
<evidence type="ECO:0000313" key="10">
    <source>
        <dbReference type="EMBL" id="QCX51058.1"/>
    </source>
</evidence>
<comment type="pathway">
    <text evidence="2 8">Amino-acid biosynthesis; L-tryptophan biosynthesis; L-tryptophan from chorismate: step 4/5.</text>
</comment>
<proteinExistence type="inferred from homology"/>
<dbReference type="EC" id="4.1.1.48" evidence="8"/>
<dbReference type="PANTHER" id="PTHR22854:SF2">
    <property type="entry name" value="INDOLE-3-GLYCEROL-PHOSPHATE SYNTHASE"/>
    <property type="match status" value="1"/>
</dbReference>
<name>A0AA92EHC7_RALSL</name>
<reference evidence="10 11" key="1">
    <citation type="submission" date="2019-04" db="EMBL/GenBank/DDBJ databases">
        <title>Complete Genome of UW386 and Higher Quality Genome of UW700.</title>
        <authorList>
            <person name="Jacobs J."/>
            <person name="Perez A."/>
            <person name="Steidl O."/>
            <person name="Allen C."/>
        </authorList>
    </citation>
    <scope>NUCLEOTIDE SEQUENCE [LARGE SCALE GENOMIC DNA]</scope>
    <source>
        <strain evidence="10 11">UW386</strain>
        <plasmid evidence="11">puw386</plasmid>
    </source>
</reference>
<evidence type="ECO:0000256" key="6">
    <source>
        <dbReference type="ARBA" id="ARBA00023141"/>
    </source>
</evidence>
<keyword evidence="4 8" id="KW-0210">Decarboxylase</keyword>
<dbReference type="InterPro" id="IPR013785">
    <property type="entry name" value="Aldolase_TIM"/>
</dbReference>
<dbReference type="HAMAP" id="MF_00134_B">
    <property type="entry name" value="IGPS_B"/>
    <property type="match status" value="1"/>
</dbReference>
<dbReference type="PANTHER" id="PTHR22854">
    <property type="entry name" value="TRYPTOPHAN BIOSYNTHESIS PROTEIN"/>
    <property type="match status" value="1"/>
</dbReference>
<keyword evidence="5 8" id="KW-0822">Tryptophan biosynthesis</keyword>
<dbReference type="Pfam" id="PF00218">
    <property type="entry name" value="IGPS"/>
    <property type="match status" value="1"/>
</dbReference>
<keyword evidence="3 8" id="KW-0028">Amino-acid biosynthesis</keyword>
<dbReference type="FunFam" id="3.20.20.70:FF:000024">
    <property type="entry name" value="Indole-3-glycerol phosphate synthase"/>
    <property type="match status" value="1"/>
</dbReference>
<comment type="similarity">
    <text evidence="8">Belongs to the TrpC family.</text>
</comment>
<dbReference type="GO" id="GO:0004640">
    <property type="term" value="F:phosphoribosylanthranilate isomerase activity"/>
    <property type="evidence" value="ECO:0007669"/>
    <property type="project" value="TreeGrafter"/>
</dbReference>
<keyword evidence="7 8" id="KW-0456">Lyase</keyword>
<keyword evidence="10" id="KW-0614">Plasmid</keyword>
<dbReference type="SUPFAM" id="SSF51366">
    <property type="entry name" value="Ribulose-phoshate binding barrel"/>
    <property type="match status" value="1"/>
</dbReference>
<dbReference type="PROSITE" id="PS00614">
    <property type="entry name" value="IGPS"/>
    <property type="match status" value="1"/>
</dbReference>
<dbReference type="NCBIfam" id="NF001377">
    <property type="entry name" value="PRK00278.2-4"/>
    <property type="match status" value="1"/>
</dbReference>